<evidence type="ECO:0000313" key="2">
    <source>
        <dbReference type="EMBL" id="TKR60002.1"/>
    </source>
</evidence>
<proteinExistence type="predicted"/>
<feature type="region of interest" description="Disordered" evidence="1">
    <location>
        <begin position="19"/>
        <end position="38"/>
    </location>
</feature>
<comment type="caution">
    <text evidence="2">The sequence shown here is derived from an EMBL/GenBank/DDBJ whole genome shotgun (WGS) entry which is preliminary data.</text>
</comment>
<evidence type="ECO:0000313" key="3">
    <source>
        <dbReference type="Proteomes" id="UP000298663"/>
    </source>
</evidence>
<keyword evidence="3" id="KW-1185">Reference proteome</keyword>
<sequence length="77" mass="8586">MITHLSRFFVDPEAEHVVQRHSHHLPSNEEEHKSDDYPSSCHLKSRFLGILSNGSNLLVVHGLHGGSTPQPLPENSP</sequence>
<organism evidence="2 3">
    <name type="scientific">Steinernema carpocapsae</name>
    <name type="common">Entomopathogenic nematode</name>
    <dbReference type="NCBI Taxonomy" id="34508"/>
    <lineage>
        <taxon>Eukaryota</taxon>
        <taxon>Metazoa</taxon>
        <taxon>Ecdysozoa</taxon>
        <taxon>Nematoda</taxon>
        <taxon>Chromadorea</taxon>
        <taxon>Rhabditida</taxon>
        <taxon>Tylenchina</taxon>
        <taxon>Panagrolaimomorpha</taxon>
        <taxon>Strongyloidoidea</taxon>
        <taxon>Steinernematidae</taxon>
        <taxon>Steinernema</taxon>
    </lineage>
</organism>
<protein>
    <submittedName>
        <fullName evidence="2">Uncharacterized protein</fullName>
    </submittedName>
</protein>
<name>A0A4U5LV45_STECR</name>
<dbReference type="EMBL" id="AZBU02000012">
    <property type="protein sequence ID" value="TKR60002.1"/>
    <property type="molecule type" value="Genomic_DNA"/>
</dbReference>
<dbReference type="Proteomes" id="UP000298663">
    <property type="component" value="Unassembled WGS sequence"/>
</dbReference>
<gene>
    <name evidence="2" type="ORF">L596_029598</name>
</gene>
<evidence type="ECO:0000256" key="1">
    <source>
        <dbReference type="SAM" id="MobiDB-lite"/>
    </source>
</evidence>
<reference evidence="2 3" key="1">
    <citation type="journal article" date="2015" name="Genome Biol.">
        <title>Comparative genomics of Steinernema reveals deeply conserved gene regulatory networks.</title>
        <authorList>
            <person name="Dillman A.R."/>
            <person name="Macchietto M."/>
            <person name="Porter C.F."/>
            <person name="Rogers A."/>
            <person name="Williams B."/>
            <person name="Antoshechkin I."/>
            <person name="Lee M.M."/>
            <person name="Goodwin Z."/>
            <person name="Lu X."/>
            <person name="Lewis E.E."/>
            <person name="Goodrich-Blair H."/>
            <person name="Stock S.P."/>
            <person name="Adams B.J."/>
            <person name="Sternberg P.W."/>
            <person name="Mortazavi A."/>
        </authorList>
    </citation>
    <scope>NUCLEOTIDE SEQUENCE [LARGE SCALE GENOMIC DNA]</scope>
    <source>
        <strain evidence="2 3">ALL</strain>
    </source>
</reference>
<feature type="compositionally biased region" description="Basic and acidic residues" evidence="1">
    <location>
        <begin position="26"/>
        <end position="36"/>
    </location>
</feature>
<reference evidence="2 3" key="2">
    <citation type="journal article" date="2019" name="G3 (Bethesda)">
        <title>Hybrid Assembly of the Genome of the Entomopathogenic Nematode Steinernema carpocapsae Identifies the X-Chromosome.</title>
        <authorList>
            <person name="Serra L."/>
            <person name="Macchietto M."/>
            <person name="Macias-Munoz A."/>
            <person name="McGill C.J."/>
            <person name="Rodriguez I.M."/>
            <person name="Rodriguez B."/>
            <person name="Murad R."/>
            <person name="Mortazavi A."/>
        </authorList>
    </citation>
    <scope>NUCLEOTIDE SEQUENCE [LARGE SCALE GENOMIC DNA]</scope>
    <source>
        <strain evidence="2 3">ALL</strain>
    </source>
</reference>
<dbReference type="OrthoDB" id="27543at2759"/>
<dbReference type="AlphaFoldDB" id="A0A4U5LV45"/>
<accession>A0A4U5LV45</accession>